<dbReference type="eggNOG" id="ENOG5032TX4">
    <property type="taxonomic scope" value="Bacteria"/>
</dbReference>
<keyword evidence="1" id="KW-0812">Transmembrane</keyword>
<evidence type="ECO:0000313" key="2">
    <source>
        <dbReference type="EMBL" id="EKE83850.1"/>
    </source>
</evidence>
<feature type="transmembrane region" description="Helical" evidence="1">
    <location>
        <begin position="42"/>
        <end position="59"/>
    </location>
</feature>
<dbReference type="Proteomes" id="UP000014115">
    <property type="component" value="Unassembled WGS sequence"/>
</dbReference>
<evidence type="ECO:0000256" key="1">
    <source>
        <dbReference type="SAM" id="Phobius"/>
    </source>
</evidence>
<gene>
    <name evidence="2" type="ORF">A10D4_06881</name>
</gene>
<reference evidence="2 3" key="1">
    <citation type="journal article" date="2012" name="J. Bacteriol.">
        <title>Genome Sequence of Idiomarina xiamenensis Type Strain 10-D-4.</title>
        <authorList>
            <person name="Lai Q."/>
            <person name="Wang L."/>
            <person name="Wang W."/>
            <person name="Shao Z."/>
        </authorList>
    </citation>
    <scope>NUCLEOTIDE SEQUENCE [LARGE SCALE GENOMIC DNA]</scope>
    <source>
        <strain evidence="2 3">10-D-4</strain>
    </source>
</reference>
<evidence type="ECO:0008006" key="4">
    <source>
        <dbReference type="Google" id="ProtNLM"/>
    </source>
</evidence>
<dbReference type="OrthoDB" id="5768428at2"/>
<organism evidence="2 3">
    <name type="scientific">Idiomarina xiamenensis 10-D-4</name>
    <dbReference type="NCBI Taxonomy" id="740709"/>
    <lineage>
        <taxon>Bacteria</taxon>
        <taxon>Pseudomonadati</taxon>
        <taxon>Pseudomonadota</taxon>
        <taxon>Gammaproteobacteria</taxon>
        <taxon>Alteromonadales</taxon>
        <taxon>Idiomarinaceae</taxon>
        <taxon>Idiomarina</taxon>
    </lineage>
</organism>
<protein>
    <recommendedName>
        <fullName evidence="4">TM2 domain-containing protein</fullName>
    </recommendedName>
</protein>
<keyword evidence="1" id="KW-0472">Membrane</keyword>
<keyword evidence="1" id="KW-1133">Transmembrane helix</keyword>
<dbReference type="PATRIC" id="fig|740709.3.peg.1400"/>
<keyword evidence="3" id="KW-1185">Reference proteome</keyword>
<name>K2L1X0_9GAMM</name>
<evidence type="ECO:0000313" key="3">
    <source>
        <dbReference type="Proteomes" id="UP000014115"/>
    </source>
</evidence>
<dbReference type="EMBL" id="AMRG01000007">
    <property type="protein sequence ID" value="EKE83850.1"/>
    <property type="molecule type" value="Genomic_DNA"/>
</dbReference>
<dbReference type="STRING" id="740709.A10D4_06881"/>
<dbReference type="AlphaFoldDB" id="K2L1X0"/>
<dbReference type="RefSeq" id="WP_008488558.1">
    <property type="nucleotide sequence ID" value="NZ_AMRG01000007.1"/>
</dbReference>
<accession>K2L1X0</accession>
<sequence length="132" mass="15496">MSTSERLNDEEEQLRQQIRQLSDEQRKCYFRHEQQRLKDPDTYAVLNYFFLAGLHHFYLGKFARGMVNLVLMLIGILLLKPLPWLGGGLIVAVLLIELPQLFNAQNIVHRHNNQQIRDLLQQVKMGQLKDKS</sequence>
<proteinExistence type="predicted"/>
<feature type="transmembrane region" description="Helical" evidence="1">
    <location>
        <begin position="71"/>
        <end position="96"/>
    </location>
</feature>
<comment type="caution">
    <text evidence="2">The sequence shown here is derived from an EMBL/GenBank/DDBJ whole genome shotgun (WGS) entry which is preliminary data.</text>
</comment>